<proteinExistence type="predicted"/>
<organism evidence="2 3">
    <name type="scientific">Parasitella parasitica</name>
    <dbReference type="NCBI Taxonomy" id="35722"/>
    <lineage>
        <taxon>Eukaryota</taxon>
        <taxon>Fungi</taxon>
        <taxon>Fungi incertae sedis</taxon>
        <taxon>Mucoromycota</taxon>
        <taxon>Mucoromycotina</taxon>
        <taxon>Mucoromycetes</taxon>
        <taxon>Mucorales</taxon>
        <taxon>Mucorineae</taxon>
        <taxon>Mucoraceae</taxon>
        <taxon>Parasitella</taxon>
    </lineage>
</organism>
<dbReference type="EMBL" id="LN724229">
    <property type="protein sequence ID" value="CEP10486.1"/>
    <property type="molecule type" value="Genomic_DNA"/>
</dbReference>
<evidence type="ECO:0000256" key="1">
    <source>
        <dbReference type="SAM" id="Coils"/>
    </source>
</evidence>
<feature type="non-terminal residue" evidence="2">
    <location>
        <position position="1"/>
    </location>
</feature>
<dbReference type="Proteomes" id="UP000054107">
    <property type="component" value="Unassembled WGS sequence"/>
</dbReference>
<accession>A0A0B7MWR9</accession>
<feature type="coiled-coil region" evidence="1">
    <location>
        <begin position="17"/>
        <end position="51"/>
    </location>
</feature>
<sequence>QATEDDKESAKSLTAALKALKADLRVRRKEIKNLEKQRKDAGRELRRFEKVNKDLDAALYQKLKDIRELCNHQYVEVLKLQEQIRGGQSRLFLLKKIRNQLVIYQQLARKNASSIHAATTIQGIHPGLFTMANGVYTSPSTLIYSIRDTKGLHRVLRTSRPKHSSWLPDS</sequence>
<dbReference type="AlphaFoldDB" id="A0A0B7MWR9"/>
<evidence type="ECO:0000313" key="3">
    <source>
        <dbReference type="Proteomes" id="UP000054107"/>
    </source>
</evidence>
<reference evidence="2 3" key="1">
    <citation type="submission" date="2014-09" db="EMBL/GenBank/DDBJ databases">
        <authorList>
            <person name="Ellenberger Sabrina"/>
        </authorList>
    </citation>
    <scope>NUCLEOTIDE SEQUENCE [LARGE SCALE GENOMIC DNA]</scope>
    <source>
        <strain evidence="2 3">CBS 412.66</strain>
    </source>
</reference>
<keyword evidence="3" id="KW-1185">Reference proteome</keyword>
<protein>
    <submittedName>
        <fullName evidence="2">Uncharacterized protein</fullName>
    </submittedName>
</protein>
<gene>
    <name evidence="2" type="primary">PARPA_04180.1 scaffold 12059</name>
</gene>
<keyword evidence="1" id="KW-0175">Coiled coil</keyword>
<name>A0A0B7MWR9_9FUNG</name>
<evidence type="ECO:0000313" key="2">
    <source>
        <dbReference type="EMBL" id="CEP10486.1"/>
    </source>
</evidence>